<evidence type="ECO:0000313" key="17">
    <source>
        <dbReference type="RefSeq" id="XP_024942228.1"/>
    </source>
</evidence>
<evidence type="ECO:0000313" key="2">
    <source>
        <dbReference type="Proteomes" id="UP000694920"/>
    </source>
</evidence>
<dbReference type="RefSeq" id="XP_024942227.1">
    <property type="nucleotide sequence ID" value="XM_025086459.1"/>
</dbReference>
<evidence type="ECO:0000313" key="7">
    <source>
        <dbReference type="RefSeq" id="XP_015598315.1"/>
    </source>
</evidence>
<evidence type="ECO:0000313" key="12">
    <source>
        <dbReference type="RefSeq" id="XP_024942223.1"/>
    </source>
</evidence>
<evidence type="ECO:0000313" key="6">
    <source>
        <dbReference type="RefSeq" id="XP_015598312.1"/>
    </source>
</evidence>
<evidence type="ECO:0000313" key="3">
    <source>
        <dbReference type="RefSeq" id="XP_015598309.1"/>
    </source>
</evidence>
<evidence type="ECO:0000313" key="10">
    <source>
        <dbReference type="RefSeq" id="XP_024942221.1"/>
    </source>
</evidence>
<dbReference type="AlphaFoldDB" id="A0AAJ7RKM0"/>
<evidence type="ECO:0000313" key="16">
    <source>
        <dbReference type="RefSeq" id="XP_024942227.1"/>
    </source>
</evidence>
<evidence type="ECO:0000313" key="5">
    <source>
        <dbReference type="RefSeq" id="XP_015598311.1"/>
    </source>
</evidence>
<dbReference type="RefSeq" id="XP_015598318.1">
    <property type="nucleotide sequence ID" value="XM_015742832.2"/>
</dbReference>
<dbReference type="RefSeq" id="XP_024942222.1">
    <property type="nucleotide sequence ID" value="XM_025086454.1"/>
</dbReference>
<dbReference type="RefSeq" id="XP_015598316.1">
    <property type="nucleotide sequence ID" value="XM_015742830.2"/>
</dbReference>
<evidence type="ECO:0000313" key="11">
    <source>
        <dbReference type="RefSeq" id="XP_024942222.1"/>
    </source>
</evidence>
<dbReference type="RefSeq" id="XP_024942221.1">
    <property type="nucleotide sequence ID" value="XM_025086453.1"/>
</dbReference>
<evidence type="ECO:0000313" key="14">
    <source>
        <dbReference type="RefSeq" id="XP_024942225.1"/>
    </source>
</evidence>
<dbReference type="Proteomes" id="UP000694920">
    <property type="component" value="Unplaced"/>
</dbReference>
<dbReference type="RefSeq" id="XP_024942228.1">
    <property type="nucleotide sequence ID" value="XM_025086460.1"/>
</dbReference>
<keyword evidence="2" id="KW-1185">Reference proteome</keyword>
<evidence type="ECO:0000313" key="15">
    <source>
        <dbReference type="RefSeq" id="XP_024942226.1"/>
    </source>
</evidence>
<evidence type="ECO:0000256" key="1">
    <source>
        <dbReference type="SAM" id="MobiDB-lite"/>
    </source>
</evidence>
<sequence>MFSRSRSGGRGGRHSFGRPKKESNKKKHHVRTWVFLPKKRNHHHHHHEGVLMSGDSPPPLQASLPSSGFETPNDVHNGKITPISSIQKSTGVDVDVEDIEEAVPIIHKTLPVPEPKPSIEKNGADYYDVADGKQLVHDVDDDPCVIKCLYFTQQCCECTIL</sequence>
<gene>
    <name evidence="3 4 5 6 7 8 9 10 11 12 13 14 15 16 17" type="primary">LOC107269220</name>
</gene>
<evidence type="ECO:0000313" key="9">
    <source>
        <dbReference type="RefSeq" id="XP_015598318.1"/>
    </source>
</evidence>
<dbReference type="KEGG" id="ccin:107269220"/>
<accession>A0AAJ7RKM0</accession>
<dbReference type="RefSeq" id="XP_015598311.1">
    <property type="nucleotide sequence ID" value="XM_015742825.2"/>
</dbReference>
<dbReference type="RefSeq" id="XP_024942226.1">
    <property type="nucleotide sequence ID" value="XM_025086458.1"/>
</dbReference>
<dbReference type="RefSeq" id="XP_024942225.1">
    <property type="nucleotide sequence ID" value="XM_025086457.1"/>
</dbReference>
<feature type="compositionally biased region" description="Basic residues" evidence="1">
    <location>
        <begin position="11"/>
        <end position="47"/>
    </location>
</feature>
<feature type="region of interest" description="Disordered" evidence="1">
    <location>
        <begin position="1"/>
        <end position="84"/>
    </location>
</feature>
<name>A0AAJ7RKM0_CEPCN</name>
<reference evidence="3 4" key="1">
    <citation type="submission" date="2025-04" db="UniProtKB">
        <authorList>
            <consortium name="RefSeq"/>
        </authorList>
    </citation>
    <scope>IDENTIFICATION</scope>
</reference>
<protein>
    <submittedName>
        <fullName evidence="3 4">Uncharacterized protein LOC107269220 isoform X1</fullName>
    </submittedName>
</protein>
<proteinExistence type="predicted"/>
<evidence type="ECO:0000313" key="4">
    <source>
        <dbReference type="RefSeq" id="XP_015598310.1"/>
    </source>
</evidence>
<dbReference type="RefSeq" id="XP_024942224.1">
    <property type="nucleotide sequence ID" value="XM_025086456.1"/>
</dbReference>
<dbReference type="RefSeq" id="XP_015598309.1">
    <property type="nucleotide sequence ID" value="XM_015742823.2"/>
</dbReference>
<evidence type="ECO:0000313" key="8">
    <source>
        <dbReference type="RefSeq" id="XP_015598316.1"/>
    </source>
</evidence>
<dbReference type="GeneID" id="107269220"/>
<dbReference type="RefSeq" id="XP_024942223.1">
    <property type="nucleotide sequence ID" value="XM_025086455.1"/>
</dbReference>
<organism evidence="2 14">
    <name type="scientific">Cephus cinctus</name>
    <name type="common">Wheat stem sawfly</name>
    <dbReference type="NCBI Taxonomy" id="211228"/>
    <lineage>
        <taxon>Eukaryota</taxon>
        <taxon>Metazoa</taxon>
        <taxon>Ecdysozoa</taxon>
        <taxon>Arthropoda</taxon>
        <taxon>Hexapoda</taxon>
        <taxon>Insecta</taxon>
        <taxon>Pterygota</taxon>
        <taxon>Neoptera</taxon>
        <taxon>Endopterygota</taxon>
        <taxon>Hymenoptera</taxon>
        <taxon>Cephoidea</taxon>
        <taxon>Cephidae</taxon>
        <taxon>Cephus</taxon>
    </lineage>
</organism>
<dbReference type="RefSeq" id="XP_015598315.1">
    <property type="nucleotide sequence ID" value="XM_015742829.2"/>
</dbReference>
<evidence type="ECO:0000313" key="13">
    <source>
        <dbReference type="RefSeq" id="XP_024942224.1"/>
    </source>
</evidence>
<dbReference type="RefSeq" id="XP_015598312.1">
    <property type="nucleotide sequence ID" value="XM_015742826.2"/>
</dbReference>
<dbReference type="RefSeq" id="XP_015598310.1">
    <property type="nucleotide sequence ID" value="XM_015742824.2"/>
</dbReference>